<proteinExistence type="predicted"/>
<gene>
    <name evidence="2" type="ORF">ENJ10_12100</name>
</gene>
<comment type="caution">
    <text evidence="2">The sequence shown here is derived from an EMBL/GenBank/DDBJ whole genome shotgun (WGS) entry which is preliminary data.</text>
</comment>
<organism evidence="2">
    <name type="scientific">Caldithrix abyssi</name>
    <dbReference type="NCBI Taxonomy" id="187145"/>
    <lineage>
        <taxon>Bacteria</taxon>
        <taxon>Pseudomonadati</taxon>
        <taxon>Calditrichota</taxon>
        <taxon>Calditrichia</taxon>
        <taxon>Calditrichales</taxon>
        <taxon>Calditrichaceae</taxon>
        <taxon>Caldithrix</taxon>
    </lineage>
</organism>
<dbReference type="InterPro" id="IPR026444">
    <property type="entry name" value="Secre_tail"/>
</dbReference>
<dbReference type="Pfam" id="PF18962">
    <property type="entry name" value="Por_Secre_tail"/>
    <property type="match status" value="1"/>
</dbReference>
<dbReference type="NCBIfam" id="TIGR04183">
    <property type="entry name" value="Por_Secre_tail"/>
    <property type="match status" value="1"/>
</dbReference>
<name>A0A7V1LNT0_CALAY</name>
<dbReference type="AlphaFoldDB" id="A0A7V1LNT0"/>
<evidence type="ECO:0000313" key="2">
    <source>
        <dbReference type="EMBL" id="HED11424.1"/>
    </source>
</evidence>
<sequence length="991" mass="110259">MKKLFLVFFLIFELSTIFVYAQDSYSTSIVIVDDWYLSPENYKATFKAEIYLGETLIPTDNSYFYEWHLYESVNDRWVISSGYGKDESWIETQTGDYIKAYVVVTGSDFGTLTSATVYPTVLSDQPHSVQFNSISSTGENLNSYITPLHWRSTVNRWRDFNTFLNLNEYEKLKLNPSYVQSKNQKFKHWYSNEADLANYKDFFISNETNLIEARFGESTGNAALRIKLPGGEDAPGSMTISIKDPWLINEGDPAFYTAPYGYHNLGLNAPFVSVSSSTDLGYASKFQGVFLGQSYTGQNAVYYSVKAGQTQSTSEHGESVTWYFQNWSGTDVTFQNASATETPLVFNASGAAAEAVYKGHLVSNKTTATGPNYSRVLARSLEKYDGYLYGSGKKYICFMAYADGSEVWYSKAETDDQTTNGNFDWLTETRVSDGQGGNYNPSVATRGNIAYFTWAQKVGNTWHIRYRYYNNNNDSYYWSPTETIASFTSSTTPTPVIALTENPLRVMVASNINGNVKTWLRKNGAWQYAGLNVSGSQPAICANVVMPDTDPDNFYFGDIALVYTYNDDIYLRNWSSAGESWSSSKKVSVQNLFSLGNKNASVAYSGGTAKIAWVALNDETGSHNIYERGWNASGNTFSSQSTVIEDPDDSSNPSVSWDAGNAWLESVVYENGGTLYKAKKTSGWSRTALGPGRYPSATPHNNETLVYNKYNSLPYLIKHHYEAPAAGEGGGGTFVPKTSSQAAGTEKMTSSRRLIYGFGEAMLSVDISNMRFEGRPFVWDENNHGDTFEAVSSGELTLDITVLQKNDLPEGLAGETLFAIYFVSGQEETLLQSYRLSDLKPLAAEQREGRTHHLILASGQSSKGYFRIGFSNHVPLEYTVLRPTGELTPLNKSTEAFTSGFTLPASYGLEQNYPNPFNPLTHIVFDLPQGSNVRLAVYDLTGRKVADLVNGYKEAGRYSVAFDASRLASGMYVYRLEAGKYSAVRRMLLMK</sequence>
<evidence type="ECO:0000259" key="1">
    <source>
        <dbReference type="Pfam" id="PF18962"/>
    </source>
</evidence>
<dbReference type="Gene3D" id="2.60.40.4070">
    <property type="match status" value="1"/>
</dbReference>
<protein>
    <submittedName>
        <fullName evidence="2">T9SS type A sorting domain-containing protein</fullName>
    </submittedName>
</protein>
<feature type="domain" description="Secretion system C-terminal sorting" evidence="1">
    <location>
        <begin position="913"/>
        <end position="987"/>
    </location>
</feature>
<dbReference type="Proteomes" id="UP000886005">
    <property type="component" value="Unassembled WGS sequence"/>
</dbReference>
<reference evidence="2" key="1">
    <citation type="journal article" date="2020" name="mSystems">
        <title>Genome- and Community-Level Interaction Insights into Carbon Utilization and Element Cycling Functions of Hydrothermarchaeota in Hydrothermal Sediment.</title>
        <authorList>
            <person name="Zhou Z."/>
            <person name="Liu Y."/>
            <person name="Xu W."/>
            <person name="Pan J."/>
            <person name="Luo Z.H."/>
            <person name="Li M."/>
        </authorList>
    </citation>
    <scope>NUCLEOTIDE SEQUENCE [LARGE SCALE GENOMIC DNA]</scope>
    <source>
        <strain evidence="2">HyVt-456</strain>
    </source>
</reference>
<dbReference type="EMBL" id="DRLD01000338">
    <property type="protein sequence ID" value="HED11424.1"/>
    <property type="molecule type" value="Genomic_DNA"/>
</dbReference>
<accession>A0A7V1LNT0</accession>